<feature type="domain" description="PAS" evidence="1">
    <location>
        <begin position="468"/>
        <end position="509"/>
    </location>
</feature>
<accession>A0A853KY32</accession>
<dbReference type="InterPro" id="IPR035919">
    <property type="entry name" value="EAL_sf"/>
</dbReference>
<dbReference type="SMART" id="SM00052">
    <property type="entry name" value="EAL"/>
    <property type="match status" value="1"/>
</dbReference>
<dbReference type="SMART" id="SM00086">
    <property type="entry name" value="PAC"/>
    <property type="match status" value="3"/>
</dbReference>
<dbReference type="Pfam" id="PF00989">
    <property type="entry name" value="PAS"/>
    <property type="match status" value="1"/>
</dbReference>
<feature type="domain" description="PAC" evidence="2">
    <location>
        <begin position="542"/>
        <end position="594"/>
    </location>
</feature>
<dbReference type="PROSITE" id="PS50112">
    <property type="entry name" value="PAS"/>
    <property type="match status" value="3"/>
</dbReference>
<dbReference type="SMART" id="SM00091">
    <property type="entry name" value="PAS"/>
    <property type="match status" value="3"/>
</dbReference>
<dbReference type="GO" id="GO:0006355">
    <property type="term" value="P:regulation of DNA-templated transcription"/>
    <property type="evidence" value="ECO:0007669"/>
    <property type="project" value="InterPro"/>
</dbReference>
<sequence length="1036" mass="116693">MGDINAIDSVGMLTALISHLCLPSGAYDPDEGRLLVNSAWREAYDESVQVGEWVSPDAVEGLSKPLAELSGRLLDIGGYHYIECGFRDSACVLFGWKLSIGRRTYIRFTTIEATVSSGIGSLISPQPVLLVETNGRLRSTNCAAEQLALEMGMASPLDLMHPSDQRPLVSDEGPQFDTDSPRTVHYGQRFFQWQYITLENSGCLVLFGQERTREESYRRALEHAVHGIIELNAEGTITNVNEETASLFNYDSVREVTQAYFRHPETFYASDSDRIQLRRDLASGKGVQARDIEMRRADGSQIWVRVNATEIRGEGGMLLGYSVTITDITKNRQAEYDLRRRQERYRALVQTAGSVILFLDAEGRILEYNRECEWTFGYSWMEAAGQNFFDFLLVEEDRARVRTAVRRLLSGEIIKDEVLSFKRRDGEIRLLQWNARAHFGEDGDVAGVICIGQDVTEKLSVERALRHAEEKFRGIFENSAEGLFQSIPLGPILSANPAFASILGYDAVESLIAKEHDWAFHYLNPVNRLRFIGRLLRDGIVQGFETEMRREDGKIIWVEENARLVRDEKGRPTLIDGSITDITDRKRSEARIQFLAHHDGLTGLPNRTLFQERLAAAVARSKRERCHFVLMMFDLDNFKDINDTLGHPIGDLLLQGVGERMRVCLRNEDVVARLGGDEFAVLIHEPGSVEEVTFVAQRLIERISERFMLDGNEVQASTSVGICMYPQDGRDEKDLLRNADLALYCSKAEGRNRYHFFEPKLQVEVQERKAMERDLSHAIENDELELFYQPIIDIVGHRIIGMEALVRWFSPSRGQVSPVDFIPVAERMGIIADIGKWVLKRACEQTKAWRDAGYGQLTISVNLSPLELARHEDLIESVGEVLSRTELDPHQLQFEVTEGAVMDNPREAAITLGILRNQGIRIAIDDFGTGYSSLAYLKRFPVDKIKIDRSFIIDIDSSDGNAAIVRAVVFLARSFGMAVNVEGIETETQLEHIASEGVDEVQGFYFSKPISASDMESLLKANLTSPARFPVAQPSS</sequence>
<dbReference type="PROSITE" id="PS50113">
    <property type="entry name" value="PAC"/>
    <property type="match status" value="3"/>
</dbReference>
<dbReference type="Gene3D" id="3.30.450.20">
    <property type="entry name" value="PAS domain"/>
    <property type="match status" value="3"/>
</dbReference>
<dbReference type="NCBIfam" id="TIGR00229">
    <property type="entry name" value="sensory_box"/>
    <property type="match status" value="3"/>
</dbReference>
<dbReference type="GO" id="GO:0003824">
    <property type="term" value="F:catalytic activity"/>
    <property type="evidence" value="ECO:0007669"/>
    <property type="project" value="UniProtKB-ARBA"/>
</dbReference>
<feature type="domain" description="PAS" evidence="1">
    <location>
        <begin position="341"/>
        <end position="412"/>
    </location>
</feature>
<gene>
    <name evidence="5" type="ORF">TH4_15630</name>
</gene>
<dbReference type="Pfam" id="PF08448">
    <property type="entry name" value="PAS_4"/>
    <property type="match status" value="1"/>
</dbReference>
<dbReference type="PROSITE" id="PS50883">
    <property type="entry name" value="EAL"/>
    <property type="match status" value="1"/>
</dbReference>
<dbReference type="CDD" id="cd01949">
    <property type="entry name" value="GGDEF"/>
    <property type="match status" value="1"/>
</dbReference>
<dbReference type="AlphaFoldDB" id="A0A853KY32"/>
<dbReference type="InterPro" id="IPR000014">
    <property type="entry name" value="PAS"/>
</dbReference>
<feature type="domain" description="PAC" evidence="2">
    <location>
        <begin position="415"/>
        <end position="467"/>
    </location>
</feature>
<evidence type="ECO:0000313" key="5">
    <source>
        <dbReference type="EMBL" id="OAZ08799.1"/>
    </source>
</evidence>
<protein>
    <submittedName>
        <fullName evidence="5">Diguanylate cyclase</fullName>
    </submittedName>
</protein>
<feature type="domain" description="GGDEF" evidence="4">
    <location>
        <begin position="626"/>
        <end position="759"/>
    </location>
</feature>
<dbReference type="Pfam" id="PF00990">
    <property type="entry name" value="GGDEF"/>
    <property type="match status" value="1"/>
</dbReference>
<proteinExistence type="predicted"/>
<reference evidence="5 6" key="1">
    <citation type="submission" date="2014-07" db="EMBL/GenBank/DDBJ databases">
        <title>Draft genome sequence of Thalassospira tepidiphila 1-1B.</title>
        <authorList>
            <person name="Lai Q."/>
            <person name="Shao Z."/>
        </authorList>
    </citation>
    <scope>NUCLEOTIDE SEQUENCE [LARGE SCALE GENOMIC DNA]</scope>
    <source>
        <strain evidence="5 6">MCCC 1A03514</strain>
    </source>
</reference>
<dbReference type="Pfam" id="PF00563">
    <property type="entry name" value="EAL"/>
    <property type="match status" value="1"/>
</dbReference>
<dbReference type="InterPro" id="IPR000700">
    <property type="entry name" value="PAS-assoc_C"/>
</dbReference>
<comment type="caution">
    <text evidence="5">The sequence shown here is derived from an EMBL/GenBank/DDBJ whole genome shotgun (WGS) entry which is preliminary data.</text>
</comment>
<dbReference type="PANTHER" id="PTHR44757">
    <property type="entry name" value="DIGUANYLATE CYCLASE DGCP"/>
    <property type="match status" value="1"/>
</dbReference>
<evidence type="ECO:0000313" key="6">
    <source>
        <dbReference type="Proteomes" id="UP000094009"/>
    </source>
</evidence>
<name>A0A853KY32_9PROT</name>
<evidence type="ECO:0000259" key="4">
    <source>
        <dbReference type="PROSITE" id="PS50887"/>
    </source>
</evidence>
<dbReference type="InterPro" id="IPR000160">
    <property type="entry name" value="GGDEF_dom"/>
</dbReference>
<dbReference type="SMART" id="SM00267">
    <property type="entry name" value="GGDEF"/>
    <property type="match status" value="1"/>
</dbReference>
<evidence type="ECO:0000259" key="1">
    <source>
        <dbReference type="PROSITE" id="PS50112"/>
    </source>
</evidence>
<organism evidence="5 6">
    <name type="scientific">Thalassospira tepidiphila MCCC 1A03514</name>
    <dbReference type="NCBI Taxonomy" id="1177930"/>
    <lineage>
        <taxon>Bacteria</taxon>
        <taxon>Pseudomonadati</taxon>
        <taxon>Pseudomonadota</taxon>
        <taxon>Alphaproteobacteria</taxon>
        <taxon>Rhodospirillales</taxon>
        <taxon>Thalassospiraceae</taxon>
        <taxon>Thalassospira</taxon>
    </lineage>
</organism>
<dbReference type="InterPro" id="IPR001633">
    <property type="entry name" value="EAL_dom"/>
</dbReference>
<dbReference type="CDD" id="cd00130">
    <property type="entry name" value="PAS"/>
    <property type="match status" value="3"/>
</dbReference>
<dbReference type="Gene3D" id="3.30.70.270">
    <property type="match status" value="1"/>
</dbReference>
<dbReference type="Proteomes" id="UP000094009">
    <property type="component" value="Unassembled WGS sequence"/>
</dbReference>
<feature type="domain" description="PAS" evidence="1">
    <location>
        <begin position="213"/>
        <end position="250"/>
    </location>
</feature>
<dbReference type="InterPro" id="IPR029787">
    <property type="entry name" value="Nucleotide_cyclase"/>
</dbReference>
<dbReference type="SUPFAM" id="SSF55073">
    <property type="entry name" value="Nucleotide cyclase"/>
    <property type="match status" value="1"/>
</dbReference>
<dbReference type="SUPFAM" id="SSF141868">
    <property type="entry name" value="EAL domain-like"/>
    <property type="match status" value="1"/>
</dbReference>
<dbReference type="FunFam" id="3.30.70.270:FF:000001">
    <property type="entry name" value="Diguanylate cyclase domain protein"/>
    <property type="match status" value="1"/>
</dbReference>
<dbReference type="InterPro" id="IPR001610">
    <property type="entry name" value="PAC"/>
</dbReference>
<evidence type="ECO:0000259" key="3">
    <source>
        <dbReference type="PROSITE" id="PS50883"/>
    </source>
</evidence>
<dbReference type="Gene3D" id="3.20.20.450">
    <property type="entry name" value="EAL domain"/>
    <property type="match status" value="1"/>
</dbReference>
<feature type="domain" description="PAC" evidence="2">
    <location>
        <begin position="288"/>
        <end position="340"/>
    </location>
</feature>
<dbReference type="CDD" id="cd01948">
    <property type="entry name" value="EAL"/>
    <property type="match status" value="1"/>
</dbReference>
<dbReference type="InterPro" id="IPR013656">
    <property type="entry name" value="PAS_4"/>
</dbReference>
<evidence type="ECO:0000259" key="2">
    <source>
        <dbReference type="PROSITE" id="PS50113"/>
    </source>
</evidence>
<dbReference type="SUPFAM" id="SSF55785">
    <property type="entry name" value="PYP-like sensor domain (PAS domain)"/>
    <property type="match status" value="3"/>
</dbReference>
<dbReference type="InterPro" id="IPR013767">
    <property type="entry name" value="PAS_fold"/>
</dbReference>
<dbReference type="InterPro" id="IPR035965">
    <property type="entry name" value="PAS-like_dom_sf"/>
</dbReference>
<dbReference type="PANTHER" id="PTHR44757:SF2">
    <property type="entry name" value="BIOFILM ARCHITECTURE MAINTENANCE PROTEIN MBAA"/>
    <property type="match status" value="1"/>
</dbReference>
<dbReference type="EMBL" id="JPVZ01000007">
    <property type="protein sequence ID" value="OAZ08799.1"/>
    <property type="molecule type" value="Genomic_DNA"/>
</dbReference>
<dbReference type="Pfam" id="PF13426">
    <property type="entry name" value="PAS_9"/>
    <property type="match status" value="1"/>
</dbReference>
<dbReference type="InterPro" id="IPR043128">
    <property type="entry name" value="Rev_trsase/Diguanyl_cyclase"/>
</dbReference>
<dbReference type="InterPro" id="IPR052155">
    <property type="entry name" value="Biofilm_reg_signaling"/>
</dbReference>
<dbReference type="PROSITE" id="PS50887">
    <property type="entry name" value="GGDEF"/>
    <property type="match status" value="1"/>
</dbReference>
<dbReference type="NCBIfam" id="TIGR00254">
    <property type="entry name" value="GGDEF"/>
    <property type="match status" value="1"/>
</dbReference>
<feature type="domain" description="EAL" evidence="3">
    <location>
        <begin position="768"/>
        <end position="1023"/>
    </location>
</feature>